<dbReference type="Pfam" id="PF25007">
    <property type="entry name" value="DYH2-5-8_CC"/>
    <property type="match status" value="1"/>
</dbReference>
<dbReference type="Pfam" id="PF12775">
    <property type="entry name" value="AAA_7"/>
    <property type="match status" value="1"/>
</dbReference>
<keyword evidence="11" id="KW-0206">Cytoskeleton</keyword>
<feature type="domain" description="Dynein heavy chain coiled coil stalk" evidence="15">
    <location>
        <begin position="2413"/>
        <end position="2739"/>
    </location>
</feature>
<dbReference type="OMA" id="RRIDDYH"/>
<dbReference type="EnsemblMetazoa" id="RPRC001391-RA">
    <property type="protein sequence ID" value="RPRC001391-PA"/>
    <property type="gene ID" value="RPRC001391"/>
</dbReference>
<evidence type="ECO:0000256" key="4">
    <source>
        <dbReference type="ARBA" id="ARBA00022701"/>
    </source>
</evidence>
<comment type="similarity">
    <text evidence="2">Belongs to the dynein heavy chain family.</text>
</comment>
<dbReference type="InterPro" id="IPR024317">
    <property type="entry name" value="Dynein_heavy_chain_D4_dom"/>
</dbReference>
<dbReference type="Pfam" id="PF08393">
    <property type="entry name" value="DHC_N2"/>
    <property type="match status" value="1"/>
</dbReference>
<dbReference type="Gene3D" id="1.20.920.20">
    <property type="match status" value="1"/>
</dbReference>
<dbReference type="InterPro" id="IPR035706">
    <property type="entry name" value="AAA_9"/>
</dbReference>
<organism evidence="20 21">
    <name type="scientific">Rhodnius prolixus</name>
    <name type="common">Triatomid bug</name>
    <dbReference type="NCBI Taxonomy" id="13249"/>
    <lineage>
        <taxon>Eukaryota</taxon>
        <taxon>Metazoa</taxon>
        <taxon>Ecdysozoa</taxon>
        <taxon>Arthropoda</taxon>
        <taxon>Hexapoda</taxon>
        <taxon>Insecta</taxon>
        <taxon>Pterygota</taxon>
        <taxon>Neoptera</taxon>
        <taxon>Paraneoptera</taxon>
        <taxon>Hemiptera</taxon>
        <taxon>Heteroptera</taxon>
        <taxon>Panheteroptera</taxon>
        <taxon>Cimicomorpha</taxon>
        <taxon>Reduviidae</taxon>
        <taxon>Triatominae</taxon>
        <taxon>Rhodnius</taxon>
    </lineage>
</organism>
<feature type="domain" description="Dynein heavy chain ATP-binding dynein motor region" evidence="17">
    <location>
        <begin position="2783"/>
        <end position="2844"/>
    </location>
</feature>
<dbReference type="Pfam" id="PF12777">
    <property type="entry name" value="MT"/>
    <property type="match status" value="1"/>
</dbReference>
<evidence type="ECO:0000259" key="18">
    <source>
        <dbReference type="Pfam" id="PF17852"/>
    </source>
</evidence>
<evidence type="ECO:0000313" key="20">
    <source>
        <dbReference type="EnsemblMetazoa" id="RPRC001391-PA"/>
    </source>
</evidence>
<feature type="domain" description="Dynein heavy chain linker" evidence="13">
    <location>
        <begin position="982"/>
        <end position="1259"/>
    </location>
</feature>
<feature type="domain" description="Dynein heavy chain hydrolytic ATP-binding dynein motor region" evidence="14">
    <location>
        <begin position="1369"/>
        <end position="1709"/>
    </location>
</feature>
<evidence type="ECO:0000256" key="5">
    <source>
        <dbReference type="ARBA" id="ARBA00022737"/>
    </source>
</evidence>
<keyword evidence="6" id="KW-0547">Nucleotide-binding</keyword>
<feature type="domain" description="Dynein heavy chain AAA 5 extension" evidence="18">
    <location>
        <begin position="1821"/>
        <end position="1930"/>
    </location>
</feature>
<evidence type="ECO:0000259" key="16">
    <source>
        <dbReference type="Pfam" id="PF12780"/>
    </source>
</evidence>
<dbReference type="InterPro" id="IPR056759">
    <property type="entry name" value="DYH2-5-8_CC"/>
</dbReference>
<dbReference type="InterPro" id="IPR035699">
    <property type="entry name" value="AAA_6"/>
</dbReference>
<keyword evidence="9" id="KW-0175">Coiled coil</keyword>
<evidence type="ECO:0000259" key="12">
    <source>
        <dbReference type="Pfam" id="PF08385"/>
    </source>
</evidence>
<dbReference type="Pfam" id="PF12780">
    <property type="entry name" value="AAA_8"/>
    <property type="match status" value="1"/>
</dbReference>
<name>T1HBH9_RHOPR</name>
<evidence type="ECO:0000256" key="6">
    <source>
        <dbReference type="ARBA" id="ARBA00022741"/>
    </source>
</evidence>
<dbReference type="GO" id="GO:0005524">
    <property type="term" value="F:ATP binding"/>
    <property type="evidence" value="ECO:0007669"/>
    <property type="project" value="UniProtKB-KW"/>
</dbReference>
<dbReference type="InterPro" id="IPR013602">
    <property type="entry name" value="Dynein_heavy_linker"/>
</dbReference>
<dbReference type="EMBL" id="ACPB03011042">
    <property type="status" value="NOT_ANNOTATED_CDS"/>
    <property type="molecule type" value="Genomic_DNA"/>
</dbReference>
<protein>
    <submittedName>
        <fullName evidence="20">Uncharacterized protein</fullName>
    </submittedName>
</protein>
<evidence type="ECO:0000313" key="21">
    <source>
        <dbReference type="Proteomes" id="UP000015103"/>
    </source>
</evidence>
<dbReference type="Gene3D" id="3.40.50.300">
    <property type="entry name" value="P-loop containing nucleotide triphosphate hydrolases"/>
    <property type="match status" value="5"/>
</dbReference>
<feature type="domain" description="Dynein axonemal heavy chain 2/5/8 coiled-coil" evidence="19">
    <location>
        <begin position="791"/>
        <end position="901"/>
    </location>
</feature>
<dbReference type="Pfam" id="PF12774">
    <property type="entry name" value="AAA_6"/>
    <property type="match status" value="1"/>
</dbReference>
<sequence length="2848" mass="332455">MGNLLVACFMYPFVFLMASKNLSLVKRFNNRNFCGIWSILSSKTVGDFCKVLIEAQSTFVNQFFSLAKPTKKAITITKSNVEYFQVLKEPFKALYAVTEISDIILIIPRLLFAIRYIWIKSPHYNNEYVELHLTRLCCCTSNGIADFLKNFINVSSIIKKRPQTGIKVLQQVCQTCNEYKQLYKKVVSIHNSCHEKQWPDITDQIFENIDKLCERCSDFIEVCNSMITFGRIDEDSNIPKPQFSWARCFELETYVDRIERQYGGYLEDVVICQDLILDLKSEEWKHCFERFKNGLLEIDASVEDLMVSAFSTIGNVEEGLEIMQSLVKCSQRVRLSPLFEKFTMHLYELLLHESSDAKKDALVEKTFTYSQQPRYAGRALTALNKQLLKNSTWLPYCVIEDDVHKRCKLIIKYLNQIIDRHYNKWLSLLPNNLDKYCARPLLKVSKNSNDMIALNVSSGTMRDDVCRILMNTIQEAEYWLWLKKPLPDSVNAIFAFSDNFYRIFSSAQILILYHNRLMAAFRSFVALPDDFVFTIEHFQLRMKHCRSIIKKRLNSCRLQIVEHLQFIKKLLDKNIQDAKPYWGVFIYNIDQLFKDAMCTCAAKSLERLLQFLQGSMYSRTGFITIQIIQREKRIEFRPSMLYLLKVIKDVFYKMVGVIKEFPRFLEVFELKCAKKLFPYATEVLIDQKCEKFNSCIEVGMLNNLGLQTYSKLWLKYRDLWEVDRNVFLTKFAKHNPILKDYSEEIKKYVNLSKEIAAISDTARVHWVNIDSTELKKQLIQKCIVWHNEIKTNLATKAALKIEHIHKYCYLHSRRMHIIPKNVGDVRELKQYFILLRSENTKKDKVFAEIAEMMDFLDWYEFSFPSSMLERADLLEPLWEKFIKEAELGEQMVLRANEKYEVIVKEVVQKFNDEVKMLADCIDQEGPVTMDWNDDDAHEKIDKLRKKFIDVLIEEKKIFQELSIEDRFSVANSHDFLCGEKFLMKLEKVWDIKRKWEEHYERYMNMHIYDLNDEEVKITITEMYYNLLDSNHWGIVEVLLKAMDAVRKLLPLIHIMKDPALKPRHWEEIHSKVSKEFDETSEDFKVYLVNELYDYFAEFKKVVEKARKEFILENKIAEIKQFWGCKDFEMEYSSILQLYKICSLGRIHEQIEQHRTEIQVMKTSSFIKPYIQEVQFWNENLLSMDALVKYLIKIQNSYMKFQTFLTDGDLRKQLSLEFYVFEKLKENWRSLTLRFFHWKNIFKIANLPEDAMQSSLRELLRAATLDLLRNITKRAEWAEKHCGQLCLTASKLELIKSYIASVRLDLKMSERIKIVHLITTEIHNRDVLDHLLKFNCLHLNSYEWSSQLRFYGENDIRECIIHQNMTHYPYGYEYIGNLERIIITPLTERVFLSVTTALHLCRGSICTGPTATGKTQTIKELAKIFATFFVVYNGPETLNNKSLARILSGIAETGAWICFEEISNVKCDLLAVLTELVKTILNALCAKRKDFIFNGITSKLVPTLSITFNNRSAIYVAGDSLPDSLRLLLRSVCMICPDFFMICESILIREGFVNANVLAKKVFKKKKKVKNNEDKIITVHLLTQHQNNTQLEYTFELRQLTSLLNYIVESRARLSEFSEDEVILTGIRKFMNVMEDHELNLMNYISEILFFNKYPIEETNEVLNNAIVEECENLNYQCTDFILQKVLHLRELRFTRRAVIIMGPAATGKTATWTLLKATMLNLHAKGYANFPNVECYTLNPAVLTISEIYGEISPKTNDWEDGLLSSLINKFYWDRTLSEKWIVIDGPIDPSWSESLNSIMDESRTMILPDGGRIIIPEQMSDFFIKYVDLTLEYKNKNCKEVIHLPDIVLVQSLCKMLAVFIPSRKRENYVDDFGKFKELMELLFIFCVIWALGGAIEETDREKFSNFFKEVVKMFPCALTVYDYFVDEKLMFFNSIVHLLNTASWYYNPKAPFSQNIPSLPEQHLYEMLCSKLLFSNNSVLLWGQFGSGKLHILKSIRSTLSPEDFVSFQLNLTSMFPIKSSLNKLSSIGSKNIELVLIRVDYIFPKFQRLIGKLPSEIQSLHPIDFNNEWFLPHSSTLVARCILFIPNRLEALIEKRTTQISVGVYAPSRNRKLLVFLDNFNVPKALNNGSQPTHELVRQWMDYGFWYDREKKTKLYFKEIAFLVSSGPSSSGRNPINERVTAHFTVFHIPCLTLPQMESIFNKVLSENLKLFNDTVHALGSFLNDNMMYEKVKFKDVNKYLQRKLVELNQMPSVPLNVILFKEAVITLCYISRIITLPKEHLIIVGIGGSGRKTLTKVASLLYFYQVFEISTSKNYGLSEFLIDIKKMFEYTGIIGKPATFIVSDNEISYTLKKEAENEGINTGKEYVYSYFINRVRNNLRVAFAMNPIGELFTELFKKRKRFWSRINNLSAGLQNLNFVKSQIEKLNSEYTENVEKIATINKDCQQFIENFQMNNAKLNEQIELIAENMEKLSQLKENYNEKLQAAMVDLKPVTPAYEAAIETLHLLNKDDFEEIEFFEVPPYNVTLVFKAVMVLLQLPPSWDNAKTLIADFDFLERLINFDKNNVPDEVLEDLTEYTYNAYFDAVSTGSDGVAVQNLAKWVLAVQDYATAYKSVRPKIKLLDKDLEEIQLQEENFAYHQNEIKTLQRKITSFKYNFQNRIMEKYILFKQADVLKNQIELGNNLVSSLADEYARWTECIEKYKTSLGNLAGDCTFLAGCIIFMGPILSSFRDWLMLNESEIPFSEDFNVGDFELEQSVIKEWNDKGLPVDEFSVENAFLKIIEYDDDDILDSIESAIVLGIPVIIRNVKENMDPALLPVLKKVVVEKGNTLKFKLGKKLDITKY</sequence>
<reference evidence="20" key="1">
    <citation type="submission" date="2015-05" db="UniProtKB">
        <authorList>
            <consortium name="EnsemblMetazoa"/>
        </authorList>
    </citation>
    <scope>IDENTIFICATION</scope>
</reference>
<feature type="domain" description="Dynein heavy chain tail" evidence="12">
    <location>
        <begin position="30"/>
        <end position="521"/>
    </location>
</feature>
<dbReference type="GO" id="GO:0007018">
    <property type="term" value="P:microtubule-based movement"/>
    <property type="evidence" value="ECO:0007669"/>
    <property type="project" value="InterPro"/>
</dbReference>
<dbReference type="Gene3D" id="1.20.140.100">
    <property type="entry name" value="Dynein heavy chain, N-terminal domain 2"/>
    <property type="match status" value="1"/>
</dbReference>
<proteinExistence type="inferred from homology"/>
<keyword evidence="21" id="KW-1185">Reference proteome</keyword>
<evidence type="ECO:0000259" key="15">
    <source>
        <dbReference type="Pfam" id="PF12777"/>
    </source>
</evidence>
<dbReference type="Gene3D" id="1.20.58.1120">
    <property type="match status" value="1"/>
</dbReference>
<comment type="subcellular location">
    <subcellularLocation>
        <location evidence="1">Cytoplasm</location>
        <location evidence="1">Cytoskeleton</location>
    </subcellularLocation>
</comment>
<dbReference type="Proteomes" id="UP000015103">
    <property type="component" value="Unassembled WGS sequence"/>
</dbReference>
<keyword evidence="3" id="KW-0963">Cytoplasm</keyword>
<dbReference type="STRING" id="13249.T1HBH9"/>
<dbReference type="InterPro" id="IPR041466">
    <property type="entry name" value="Dynein_AAA5_ext"/>
</dbReference>
<evidence type="ECO:0000256" key="7">
    <source>
        <dbReference type="ARBA" id="ARBA00022840"/>
    </source>
</evidence>
<keyword evidence="5" id="KW-0677">Repeat</keyword>
<dbReference type="Pfam" id="PF08385">
    <property type="entry name" value="DHC_N1"/>
    <property type="match status" value="1"/>
</dbReference>
<dbReference type="InterPro" id="IPR024743">
    <property type="entry name" value="Dynein_HC_stalk"/>
</dbReference>
<dbReference type="GO" id="GO:0045505">
    <property type="term" value="F:dynein intermediate chain binding"/>
    <property type="evidence" value="ECO:0007669"/>
    <property type="project" value="InterPro"/>
</dbReference>
<feature type="domain" description="Dynein heavy chain AAA module D4" evidence="16">
    <location>
        <begin position="2259"/>
        <end position="2351"/>
    </location>
</feature>
<evidence type="ECO:0000256" key="2">
    <source>
        <dbReference type="ARBA" id="ARBA00008887"/>
    </source>
</evidence>
<dbReference type="PANTHER" id="PTHR45703:SF32">
    <property type="entry name" value="DYNEINS HEAVY CHAIN"/>
    <property type="match status" value="1"/>
</dbReference>
<evidence type="ECO:0000259" key="14">
    <source>
        <dbReference type="Pfam" id="PF12774"/>
    </source>
</evidence>
<evidence type="ECO:0000256" key="11">
    <source>
        <dbReference type="ARBA" id="ARBA00023212"/>
    </source>
</evidence>
<evidence type="ECO:0000256" key="3">
    <source>
        <dbReference type="ARBA" id="ARBA00022490"/>
    </source>
</evidence>
<dbReference type="Pfam" id="PF17852">
    <property type="entry name" value="Dynein_AAA_lid"/>
    <property type="match status" value="1"/>
</dbReference>
<keyword evidence="10" id="KW-0505">Motor protein</keyword>
<dbReference type="GO" id="GO:0051959">
    <property type="term" value="F:dynein light intermediate chain binding"/>
    <property type="evidence" value="ECO:0007669"/>
    <property type="project" value="InterPro"/>
</dbReference>
<evidence type="ECO:0000256" key="8">
    <source>
        <dbReference type="ARBA" id="ARBA00023017"/>
    </source>
</evidence>
<dbReference type="VEuPathDB" id="VectorBase:RPRC001391"/>
<dbReference type="InterPro" id="IPR013594">
    <property type="entry name" value="Dynein_heavy_tail"/>
</dbReference>
<dbReference type="EMBL" id="ACPB03011041">
    <property type="status" value="NOT_ANNOTATED_CDS"/>
    <property type="molecule type" value="Genomic_DNA"/>
</dbReference>
<dbReference type="InterPro" id="IPR026983">
    <property type="entry name" value="DHC"/>
</dbReference>
<evidence type="ECO:0000259" key="17">
    <source>
        <dbReference type="Pfam" id="PF12781"/>
    </source>
</evidence>
<dbReference type="Pfam" id="PF12781">
    <property type="entry name" value="AAA_9"/>
    <property type="match status" value="1"/>
</dbReference>
<dbReference type="HOGENOM" id="CLU_000038_9_2_1"/>
<dbReference type="Gene3D" id="1.20.920.30">
    <property type="match status" value="1"/>
</dbReference>
<dbReference type="PANTHER" id="PTHR45703">
    <property type="entry name" value="DYNEIN HEAVY CHAIN"/>
    <property type="match status" value="1"/>
</dbReference>
<dbReference type="GO" id="GO:0030286">
    <property type="term" value="C:dynein complex"/>
    <property type="evidence" value="ECO:0007669"/>
    <property type="project" value="UniProtKB-KW"/>
</dbReference>
<evidence type="ECO:0000259" key="13">
    <source>
        <dbReference type="Pfam" id="PF08393"/>
    </source>
</evidence>
<dbReference type="InterPro" id="IPR042222">
    <property type="entry name" value="Dynein_2_N"/>
</dbReference>
<dbReference type="Gene3D" id="1.10.8.710">
    <property type="match status" value="1"/>
</dbReference>
<dbReference type="InterPro" id="IPR043157">
    <property type="entry name" value="Dynein_AAA1S"/>
</dbReference>
<dbReference type="InterPro" id="IPR027417">
    <property type="entry name" value="P-loop_NTPase"/>
</dbReference>
<accession>T1HBH9</accession>
<dbReference type="SUPFAM" id="SSF52540">
    <property type="entry name" value="P-loop containing nucleoside triphosphate hydrolases"/>
    <property type="match status" value="4"/>
</dbReference>
<evidence type="ECO:0000256" key="10">
    <source>
        <dbReference type="ARBA" id="ARBA00023175"/>
    </source>
</evidence>
<keyword evidence="8" id="KW-0243">Dynein</keyword>
<evidence type="ECO:0000256" key="9">
    <source>
        <dbReference type="ARBA" id="ARBA00023054"/>
    </source>
</evidence>
<keyword evidence="4" id="KW-0493">Microtubule</keyword>
<dbReference type="GO" id="GO:0005874">
    <property type="term" value="C:microtubule"/>
    <property type="evidence" value="ECO:0007669"/>
    <property type="project" value="UniProtKB-KW"/>
</dbReference>
<dbReference type="InParanoid" id="T1HBH9"/>
<dbReference type="Gene3D" id="1.10.287.2620">
    <property type="match status" value="1"/>
</dbReference>
<keyword evidence="7" id="KW-0067">ATP-binding</keyword>
<evidence type="ECO:0000259" key="19">
    <source>
        <dbReference type="Pfam" id="PF25007"/>
    </source>
</evidence>
<evidence type="ECO:0000256" key="1">
    <source>
        <dbReference type="ARBA" id="ARBA00004245"/>
    </source>
</evidence>
<dbReference type="eggNOG" id="KOG3595">
    <property type="taxonomic scope" value="Eukaryota"/>
</dbReference>